<gene>
    <name evidence="2" type="ORF">Sradi_5436300</name>
</gene>
<name>A0AAW2LCU0_SESRA</name>
<sequence>KSMPAVAELAPGWDRRGGGDAGRTAGACSRGGGRRRERRGRRADKEEAEAASQMRRRREVRSCWCGGADGLGVRGRRQHFLIFL</sequence>
<evidence type="ECO:0000256" key="1">
    <source>
        <dbReference type="SAM" id="MobiDB-lite"/>
    </source>
</evidence>
<accession>A0AAW2LCU0</accession>
<proteinExistence type="predicted"/>
<dbReference type="AlphaFoldDB" id="A0AAW2LCU0"/>
<reference evidence="2" key="1">
    <citation type="submission" date="2020-06" db="EMBL/GenBank/DDBJ databases">
        <authorList>
            <person name="Li T."/>
            <person name="Hu X."/>
            <person name="Zhang T."/>
            <person name="Song X."/>
            <person name="Zhang H."/>
            <person name="Dai N."/>
            <person name="Sheng W."/>
            <person name="Hou X."/>
            <person name="Wei L."/>
        </authorList>
    </citation>
    <scope>NUCLEOTIDE SEQUENCE</scope>
    <source>
        <strain evidence="2">G02</strain>
        <tissue evidence="2">Leaf</tissue>
    </source>
</reference>
<dbReference type="EMBL" id="JACGWJ010000025">
    <property type="protein sequence ID" value="KAL0315581.1"/>
    <property type="molecule type" value="Genomic_DNA"/>
</dbReference>
<feature type="region of interest" description="Disordered" evidence="1">
    <location>
        <begin position="1"/>
        <end position="52"/>
    </location>
</feature>
<evidence type="ECO:0000313" key="2">
    <source>
        <dbReference type="EMBL" id="KAL0315581.1"/>
    </source>
</evidence>
<comment type="caution">
    <text evidence="2">The sequence shown here is derived from an EMBL/GenBank/DDBJ whole genome shotgun (WGS) entry which is preliminary data.</text>
</comment>
<feature type="compositionally biased region" description="Basic residues" evidence="1">
    <location>
        <begin position="32"/>
        <end position="42"/>
    </location>
</feature>
<reference evidence="2" key="2">
    <citation type="journal article" date="2024" name="Plant">
        <title>Genomic evolution and insights into agronomic trait innovations of Sesamum species.</title>
        <authorList>
            <person name="Miao H."/>
            <person name="Wang L."/>
            <person name="Qu L."/>
            <person name="Liu H."/>
            <person name="Sun Y."/>
            <person name="Le M."/>
            <person name="Wang Q."/>
            <person name="Wei S."/>
            <person name="Zheng Y."/>
            <person name="Lin W."/>
            <person name="Duan Y."/>
            <person name="Cao H."/>
            <person name="Xiong S."/>
            <person name="Wang X."/>
            <person name="Wei L."/>
            <person name="Li C."/>
            <person name="Ma Q."/>
            <person name="Ju M."/>
            <person name="Zhao R."/>
            <person name="Li G."/>
            <person name="Mu C."/>
            <person name="Tian Q."/>
            <person name="Mei H."/>
            <person name="Zhang T."/>
            <person name="Gao T."/>
            <person name="Zhang H."/>
        </authorList>
    </citation>
    <scope>NUCLEOTIDE SEQUENCE</scope>
    <source>
        <strain evidence="2">G02</strain>
    </source>
</reference>
<feature type="non-terminal residue" evidence="2">
    <location>
        <position position="1"/>
    </location>
</feature>
<organism evidence="2">
    <name type="scientific">Sesamum radiatum</name>
    <name type="common">Black benniseed</name>
    <dbReference type="NCBI Taxonomy" id="300843"/>
    <lineage>
        <taxon>Eukaryota</taxon>
        <taxon>Viridiplantae</taxon>
        <taxon>Streptophyta</taxon>
        <taxon>Embryophyta</taxon>
        <taxon>Tracheophyta</taxon>
        <taxon>Spermatophyta</taxon>
        <taxon>Magnoliopsida</taxon>
        <taxon>eudicotyledons</taxon>
        <taxon>Gunneridae</taxon>
        <taxon>Pentapetalae</taxon>
        <taxon>asterids</taxon>
        <taxon>lamiids</taxon>
        <taxon>Lamiales</taxon>
        <taxon>Pedaliaceae</taxon>
        <taxon>Sesamum</taxon>
    </lineage>
</organism>
<protein>
    <submittedName>
        <fullName evidence="2">Uncharacterized protein</fullName>
    </submittedName>
</protein>